<dbReference type="Gene3D" id="3.30.70.330">
    <property type="match status" value="1"/>
</dbReference>
<evidence type="ECO:0000313" key="4">
    <source>
        <dbReference type="Proteomes" id="UP001529245"/>
    </source>
</evidence>
<protein>
    <submittedName>
        <fullName evidence="3">YlmH/Sll1252 family protein</fullName>
    </submittedName>
</protein>
<accession>A0ABT6XYE0</accession>
<feature type="domain" description="RNA-binding S4" evidence="2">
    <location>
        <begin position="177"/>
        <end position="238"/>
    </location>
</feature>
<proteinExistence type="predicted"/>
<dbReference type="Gene3D" id="3.10.290.10">
    <property type="entry name" value="RNA-binding S4 domain"/>
    <property type="match status" value="1"/>
</dbReference>
<name>A0ABT6XYE0_ALISE</name>
<dbReference type="Pfam" id="PF17774">
    <property type="entry name" value="YlmH_RBD"/>
    <property type="match status" value="1"/>
</dbReference>
<dbReference type="InterPro" id="IPR012677">
    <property type="entry name" value="Nucleotide-bd_a/b_plait_sf"/>
</dbReference>
<dbReference type="InterPro" id="IPR048443">
    <property type="entry name" value="RqcP2_N"/>
</dbReference>
<dbReference type="Gene3D" id="3.30.1370.160">
    <property type="match status" value="1"/>
</dbReference>
<evidence type="ECO:0000313" key="3">
    <source>
        <dbReference type="EMBL" id="MDI9259995.1"/>
    </source>
</evidence>
<organism evidence="3 4">
    <name type="scientific">Alicyclobacillus sendaiensis PA2</name>
    <dbReference type="NCBI Taxonomy" id="3029425"/>
    <lineage>
        <taxon>Bacteria</taxon>
        <taxon>Bacillati</taxon>
        <taxon>Bacillota</taxon>
        <taxon>Bacilli</taxon>
        <taxon>Bacillales</taxon>
        <taxon>Alicyclobacillaceae</taxon>
        <taxon>Alicyclobacillus</taxon>
    </lineage>
</organism>
<dbReference type="InterPro" id="IPR040591">
    <property type="entry name" value="RqcP2_RBD"/>
</dbReference>
<keyword evidence="1" id="KW-0694">RNA-binding</keyword>
<dbReference type="InterPro" id="IPR002942">
    <property type="entry name" value="S4_RNA-bd"/>
</dbReference>
<reference evidence="3 4" key="1">
    <citation type="submission" date="2023-04" db="EMBL/GenBank/DDBJ databases">
        <title>A. sendaiensis sub sp. chiapanensis a novel subspecie with specific adaptation in bacterial cell wall isolated from an active volcano.</title>
        <authorList>
            <person name="Alvarez Gutierrez P.E."/>
            <person name="Ortiz Cortes L.Y."/>
        </authorList>
    </citation>
    <scope>NUCLEOTIDE SEQUENCE [LARGE SCALE GENOMIC DNA]</scope>
    <source>
        <strain evidence="3 4">PA2</strain>
    </source>
</reference>
<dbReference type="InterPro" id="IPR036986">
    <property type="entry name" value="S4_RNA-bd_sf"/>
</dbReference>
<dbReference type="Proteomes" id="UP001529245">
    <property type="component" value="Unassembled WGS sequence"/>
</dbReference>
<dbReference type="CDD" id="cd00165">
    <property type="entry name" value="S4"/>
    <property type="match status" value="1"/>
</dbReference>
<dbReference type="SMART" id="SM00363">
    <property type="entry name" value="S4"/>
    <property type="match status" value="1"/>
</dbReference>
<comment type="caution">
    <text evidence="3">The sequence shown here is derived from an EMBL/GenBank/DDBJ whole genome shotgun (WGS) entry which is preliminary data.</text>
</comment>
<dbReference type="SUPFAM" id="SSF55174">
    <property type="entry name" value="Alpha-L RNA-binding motif"/>
    <property type="match status" value="1"/>
</dbReference>
<gene>
    <name evidence="3" type="ORF">QID03_07305</name>
</gene>
<dbReference type="PROSITE" id="PS50889">
    <property type="entry name" value="S4"/>
    <property type="match status" value="1"/>
</dbReference>
<evidence type="ECO:0000256" key="1">
    <source>
        <dbReference type="PROSITE-ProRule" id="PRU00182"/>
    </source>
</evidence>
<dbReference type="Pfam" id="PF21278">
    <property type="entry name" value="YlmH_1st"/>
    <property type="match status" value="1"/>
</dbReference>
<dbReference type="EMBL" id="JASGCB010000009">
    <property type="protein sequence ID" value="MDI9259995.1"/>
    <property type="molecule type" value="Genomic_DNA"/>
</dbReference>
<sequence>MQHGWVRASEQPWVRRAADWVRQVEESYAPYLTDFLTPRERYLAESVARGAGIHVEAFGGYDGAERVRLLLLPEPWPTSPQDFEIRALHVVAPEGAFSHGDVLGSLLGLGLKRASVGDIAIAAPLQAYVFVTKPVARYLQDAWARVGRTPVIAQAVDEIPPLPPPPYEPKEIFVVSPRMDAVVAQACQMSRKDAQSLVASGRVELNHAEAPPDAEVRPGDVLSVRGFGRVRVLETVGQSKSGRWIVRVGVLRSRREVR</sequence>
<evidence type="ECO:0000259" key="2">
    <source>
        <dbReference type="SMART" id="SM00363"/>
    </source>
</evidence>
<dbReference type="RefSeq" id="WP_283203510.1">
    <property type="nucleotide sequence ID" value="NZ_JASGCB010000009.1"/>
</dbReference>
<keyword evidence="4" id="KW-1185">Reference proteome</keyword>